<keyword evidence="4" id="KW-1185">Reference proteome</keyword>
<feature type="compositionally biased region" description="Polar residues" evidence="1">
    <location>
        <begin position="268"/>
        <end position="284"/>
    </location>
</feature>
<dbReference type="KEGG" id="clz:BIU88_06955"/>
<organism evidence="3 4">
    <name type="scientific">Chlorobaculum limnaeum</name>
    <dbReference type="NCBI Taxonomy" id="274537"/>
    <lineage>
        <taxon>Bacteria</taxon>
        <taxon>Pseudomonadati</taxon>
        <taxon>Chlorobiota</taxon>
        <taxon>Chlorobiia</taxon>
        <taxon>Chlorobiales</taxon>
        <taxon>Chlorobiaceae</taxon>
        <taxon>Chlorobaculum</taxon>
    </lineage>
</organism>
<keyword evidence="2" id="KW-0732">Signal</keyword>
<dbReference type="AlphaFoldDB" id="A0A1D8CYA2"/>
<gene>
    <name evidence="3" type="ORF">BIU88_06955</name>
</gene>
<sequence>MKRLLLLSLSVLLTGNVAFGADTTASATIGDITNDNSNNATALSGGTFYNSSGGSVSQNFEASQPIPYLPGTPGVGATALTLFNLKGYPAQALGATLLSKNMVYASHHDVALGVSGGTKIIFNASFPASRSANKDRNVYINLSGVGRGEVIGSLTVQSRKDKADEVDFSTLLFDARQYIAGVRDLKGYNVTLLSVPSTISIALGVDGKASGATLAPLASGLINGPLGVMAGLGSGFTSNEGVTAPTALIGCTFLVLVDSEQSNVVNLLSNKNEPDESNGNGYSNSKKKYEAIQKDDGE</sequence>
<dbReference type="Proteomes" id="UP000095185">
    <property type="component" value="Chromosome"/>
</dbReference>
<feature type="chain" id="PRO_5009106506" evidence="2">
    <location>
        <begin position="21"/>
        <end position="298"/>
    </location>
</feature>
<evidence type="ECO:0000256" key="1">
    <source>
        <dbReference type="SAM" id="MobiDB-lite"/>
    </source>
</evidence>
<dbReference type="RefSeq" id="WP_069809910.1">
    <property type="nucleotide sequence ID" value="NZ_CP017305.1"/>
</dbReference>
<evidence type="ECO:0000313" key="3">
    <source>
        <dbReference type="EMBL" id="AOS83910.1"/>
    </source>
</evidence>
<dbReference type="OrthoDB" id="594352at2"/>
<name>A0A1D8CYA2_CHLLM</name>
<evidence type="ECO:0000313" key="4">
    <source>
        <dbReference type="Proteomes" id="UP000095185"/>
    </source>
</evidence>
<dbReference type="EMBL" id="CP017305">
    <property type="protein sequence ID" value="AOS83910.1"/>
    <property type="molecule type" value="Genomic_DNA"/>
</dbReference>
<feature type="signal peptide" evidence="2">
    <location>
        <begin position="1"/>
        <end position="20"/>
    </location>
</feature>
<feature type="compositionally biased region" description="Basic and acidic residues" evidence="1">
    <location>
        <begin position="287"/>
        <end position="298"/>
    </location>
</feature>
<reference evidence="3" key="1">
    <citation type="submission" date="2016-09" db="EMBL/GenBank/DDBJ databases">
        <title>Genome sequence of Chlorobaculum limnaeum.</title>
        <authorList>
            <person name="Liu Z."/>
            <person name="Tank M."/>
            <person name="Bryant D.A."/>
        </authorList>
    </citation>
    <scope>NUCLEOTIDE SEQUENCE [LARGE SCALE GENOMIC DNA]</scope>
    <source>
        <strain evidence="3">DSM 1677</strain>
    </source>
</reference>
<feature type="region of interest" description="Disordered" evidence="1">
    <location>
        <begin position="268"/>
        <end position="298"/>
    </location>
</feature>
<evidence type="ECO:0000256" key="2">
    <source>
        <dbReference type="SAM" id="SignalP"/>
    </source>
</evidence>
<protein>
    <submittedName>
        <fullName evidence="3">Uncharacterized protein</fullName>
    </submittedName>
</protein>
<accession>A0A1D8CYA2</accession>
<proteinExistence type="predicted"/>